<keyword evidence="3" id="KW-1185">Reference proteome</keyword>
<feature type="chain" id="PRO_5042183220" evidence="1">
    <location>
        <begin position="20"/>
        <end position="98"/>
    </location>
</feature>
<name>A0AAD9WGI9_9HELO</name>
<dbReference type="AlphaFoldDB" id="A0AAD9WGI9"/>
<comment type="caution">
    <text evidence="2">The sequence shown here is derived from an EMBL/GenBank/DDBJ whole genome shotgun (WGS) entry which is preliminary data.</text>
</comment>
<protein>
    <submittedName>
        <fullName evidence="2">Uncharacterized protein</fullName>
    </submittedName>
</protein>
<proteinExistence type="predicted"/>
<evidence type="ECO:0000256" key="1">
    <source>
        <dbReference type="SAM" id="SignalP"/>
    </source>
</evidence>
<dbReference type="EMBL" id="JAUBYV010000003">
    <property type="protein sequence ID" value="KAK2628189.1"/>
    <property type="molecule type" value="Genomic_DNA"/>
</dbReference>
<dbReference type="Proteomes" id="UP001285354">
    <property type="component" value="Unassembled WGS sequence"/>
</dbReference>
<keyword evidence="1" id="KW-0732">Signal</keyword>
<gene>
    <name evidence="2" type="ORF">QTJ16_002835</name>
</gene>
<reference evidence="2" key="1">
    <citation type="submission" date="2023-06" db="EMBL/GenBank/DDBJ databases">
        <title>Draft genome of Marssonina rosae.</title>
        <authorList>
            <person name="Cheng Q."/>
        </authorList>
    </citation>
    <scope>NUCLEOTIDE SEQUENCE</scope>
    <source>
        <strain evidence="2">R4</strain>
    </source>
</reference>
<evidence type="ECO:0000313" key="3">
    <source>
        <dbReference type="Proteomes" id="UP001285354"/>
    </source>
</evidence>
<accession>A0AAD9WGI9</accession>
<organism evidence="2 3">
    <name type="scientific">Diplocarpon rosae</name>
    <dbReference type="NCBI Taxonomy" id="946125"/>
    <lineage>
        <taxon>Eukaryota</taxon>
        <taxon>Fungi</taxon>
        <taxon>Dikarya</taxon>
        <taxon>Ascomycota</taxon>
        <taxon>Pezizomycotina</taxon>
        <taxon>Leotiomycetes</taxon>
        <taxon>Helotiales</taxon>
        <taxon>Drepanopezizaceae</taxon>
        <taxon>Diplocarpon</taxon>
    </lineage>
</organism>
<feature type="signal peptide" evidence="1">
    <location>
        <begin position="1"/>
        <end position="19"/>
    </location>
</feature>
<sequence>MQFSAVALTLAAMASAAAAVDTVTIYACPSTSSHPPLATGAYTLAGVPHPTGTGVASTGVPTAPTPTGSPINYATGAAPVNGVSVLGMIIAGGVALFL</sequence>
<evidence type="ECO:0000313" key="2">
    <source>
        <dbReference type="EMBL" id="KAK2628189.1"/>
    </source>
</evidence>